<evidence type="ECO:0000313" key="5">
    <source>
        <dbReference type="EMBL" id="QQW50380.1"/>
    </source>
</evidence>
<gene>
    <name evidence="5" type="primary">rps8</name>
</gene>
<dbReference type="Gene3D" id="3.30.1370.30">
    <property type="match status" value="1"/>
</dbReference>
<keyword evidence="3 4" id="KW-0687">Ribonucleoprotein</keyword>
<proteinExistence type="inferred from homology"/>
<dbReference type="EMBL" id="MW438349">
    <property type="protein sequence ID" value="QQW50380.1"/>
    <property type="molecule type" value="Genomic_DNA"/>
</dbReference>
<organism evidence="5">
    <name type="scientific">Pelagomonas calceolata</name>
    <dbReference type="NCBI Taxonomy" id="35677"/>
    <lineage>
        <taxon>Eukaryota</taxon>
        <taxon>Sar</taxon>
        <taxon>Stramenopiles</taxon>
        <taxon>Ochrophyta</taxon>
        <taxon>Pelagophyceae</taxon>
        <taxon>Pelagomonadales</taxon>
        <taxon>Pelagomonadaceae</taxon>
        <taxon>Pelagomonas</taxon>
    </lineage>
</organism>
<keyword evidence="5" id="KW-0496">Mitochondrion</keyword>
<dbReference type="RefSeq" id="YP_010152732.1">
    <property type="nucleotide sequence ID" value="NC_057168.1"/>
</dbReference>
<name>A0A7U0QG75_9STRA</name>
<evidence type="ECO:0000256" key="3">
    <source>
        <dbReference type="ARBA" id="ARBA00023274"/>
    </source>
</evidence>
<accession>A0A7U0QG75</accession>
<reference evidence="5" key="1">
    <citation type="journal article" date="2021" name="Genome Biol. Evol.">
        <title>Mitochondrial genome evolution in pelagophyte algae.</title>
        <authorList>
            <person name="Sibbald S.J."/>
            <person name="Lawton M."/>
            <person name="Archibald J.M."/>
        </authorList>
    </citation>
    <scope>NUCLEOTIDE SEQUENCE</scope>
    <source>
        <strain evidence="5">CCMP1756</strain>
    </source>
</reference>
<sequence length="130" mass="14914">MSSSQIVNFVSAISNAAKSPNYSFFWPRSKTIFEVLKILKKEGYITHFQVCKNKEKDFFEIFLKRSDSVGRTNQFKVISKPSLEKRFSKKDVWKFSTHIGMFILSTPFGILSDREAKLLGTGGEVLLYVC</sequence>
<dbReference type="GO" id="GO:1990904">
    <property type="term" value="C:ribonucleoprotein complex"/>
    <property type="evidence" value="ECO:0007669"/>
    <property type="project" value="UniProtKB-KW"/>
</dbReference>
<dbReference type="InterPro" id="IPR047863">
    <property type="entry name" value="Ribosomal_uS8_CS"/>
</dbReference>
<dbReference type="Pfam" id="PF00410">
    <property type="entry name" value="Ribosomal_S8"/>
    <property type="match status" value="1"/>
</dbReference>
<evidence type="ECO:0000256" key="4">
    <source>
        <dbReference type="RuleBase" id="RU003660"/>
    </source>
</evidence>
<dbReference type="GO" id="GO:0006412">
    <property type="term" value="P:translation"/>
    <property type="evidence" value="ECO:0007669"/>
    <property type="project" value="InterPro"/>
</dbReference>
<geneLocation type="mitochondrion" evidence="5"/>
<comment type="similarity">
    <text evidence="1 4">Belongs to the universal ribosomal protein uS8 family.</text>
</comment>
<evidence type="ECO:0000256" key="1">
    <source>
        <dbReference type="ARBA" id="ARBA00006471"/>
    </source>
</evidence>
<dbReference type="Gene3D" id="3.30.1490.10">
    <property type="match status" value="1"/>
</dbReference>
<dbReference type="GO" id="GO:0003735">
    <property type="term" value="F:structural constituent of ribosome"/>
    <property type="evidence" value="ECO:0007669"/>
    <property type="project" value="InterPro"/>
</dbReference>
<dbReference type="AlphaFoldDB" id="A0A7U0QG75"/>
<dbReference type="GO" id="GO:0005840">
    <property type="term" value="C:ribosome"/>
    <property type="evidence" value="ECO:0007669"/>
    <property type="project" value="UniProtKB-KW"/>
</dbReference>
<protein>
    <submittedName>
        <fullName evidence="5">Ribosomal protein S8</fullName>
    </submittedName>
</protein>
<dbReference type="GeneID" id="67154267"/>
<dbReference type="InterPro" id="IPR035987">
    <property type="entry name" value="Ribosomal_uS8_sf"/>
</dbReference>
<keyword evidence="2 4" id="KW-0689">Ribosomal protein</keyword>
<dbReference type="PANTHER" id="PTHR11758">
    <property type="entry name" value="40S RIBOSOMAL PROTEIN S15A"/>
    <property type="match status" value="1"/>
</dbReference>
<evidence type="ECO:0000256" key="2">
    <source>
        <dbReference type="ARBA" id="ARBA00022980"/>
    </source>
</evidence>
<dbReference type="PROSITE" id="PS00053">
    <property type="entry name" value="RIBOSOMAL_S8"/>
    <property type="match status" value="1"/>
</dbReference>
<dbReference type="InterPro" id="IPR000630">
    <property type="entry name" value="Ribosomal_uS8"/>
</dbReference>
<dbReference type="SUPFAM" id="SSF56047">
    <property type="entry name" value="Ribosomal protein S8"/>
    <property type="match status" value="1"/>
</dbReference>